<dbReference type="PANTHER" id="PTHR43806">
    <property type="entry name" value="PEPTIDASE S8"/>
    <property type="match status" value="1"/>
</dbReference>
<evidence type="ECO:0000256" key="3">
    <source>
        <dbReference type="ARBA" id="ARBA00022801"/>
    </source>
</evidence>
<dbReference type="InterPro" id="IPR015500">
    <property type="entry name" value="Peptidase_S8_subtilisin-rel"/>
</dbReference>
<dbReference type="GO" id="GO:0006508">
    <property type="term" value="P:proteolysis"/>
    <property type="evidence" value="ECO:0007669"/>
    <property type="project" value="UniProtKB-KW"/>
</dbReference>
<dbReference type="InterPro" id="IPR013783">
    <property type="entry name" value="Ig-like_fold"/>
</dbReference>
<feature type="signal peptide" evidence="8">
    <location>
        <begin position="1"/>
        <end position="29"/>
    </location>
</feature>
<evidence type="ECO:0000256" key="1">
    <source>
        <dbReference type="ARBA" id="ARBA00011073"/>
    </source>
</evidence>
<dbReference type="InterPro" id="IPR023827">
    <property type="entry name" value="Peptidase_S8_Asp-AS"/>
</dbReference>
<keyword evidence="8" id="KW-0732">Signal</keyword>
<dbReference type="InterPro" id="IPR023828">
    <property type="entry name" value="Peptidase_S8_Ser-AS"/>
</dbReference>
<keyword evidence="3 6" id="KW-0378">Hydrolase</keyword>
<dbReference type="Proteomes" id="UP000199001">
    <property type="component" value="Unassembled WGS sequence"/>
</dbReference>
<feature type="domain" description="Peptidase S8/S53" evidence="9">
    <location>
        <begin position="216"/>
        <end position="474"/>
    </location>
</feature>
<comment type="similarity">
    <text evidence="1 6 7">Belongs to the peptidase S8 family.</text>
</comment>
<keyword evidence="11" id="KW-1185">Reference proteome</keyword>
<gene>
    <name evidence="10" type="ORF">GA0070606_3148</name>
</gene>
<dbReference type="EMBL" id="FMHZ01000002">
    <property type="protein sequence ID" value="SCL59707.1"/>
    <property type="molecule type" value="Genomic_DNA"/>
</dbReference>
<dbReference type="InterPro" id="IPR000209">
    <property type="entry name" value="Peptidase_S8/S53_dom"/>
</dbReference>
<protein>
    <submittedName>
        <fullName evidence="10">Subtilase family protein</fullName>
    </submittedName>
</protein>
<dbReference type="PROSITE" id="PS00136">
    <property type="entry name" value="SUBTILASE_ASP"/>
    <property type="match status" value="1"/>
</dbReference>
<evidence type="ECO:0000313" key="11">
    <source>
        <dbReference type="Proteomes" id="UP000199001"/>
    </source>
</evidence>
<dbReference type="PROSITE" id="PS51892">
    <property type="entry name" value="SUBTILASE"/>
    <property type="match status" value="1"/>
</dbReference>
<feature type="active site" description="Charge relay system" evidence="5 6">
    <location>
        <position position="427"/>
    </location>
</feature>
<reference evidence="11" key="1">
    <citation type="submission" date="2016-06" db="EMBL/GenBank/DDBJ databases">
        <authorList>
            <person name="Varghese N."/>
            <person name="Submissions Spin"/>
        </authorList>
    </citation>
    <scope>NUCLEOTIDE SEQUENCE [LARGE SCALE GENOMIC DNA]</scope>
    <source>
        <strain evidence="11">DSM 43903</strain>
    </source>
</reference>
<feature type="chain" id="PRO_5008748346" evidence="8">
    <location>
        <begin position="30"/>
        <end position="1119"/>
    </location>
</feature>
<evidence type="ECO:0000256" key="5">
    <source>
        <dbReference type="PIRSR" id="PIRSR615500-1"/>
    </source>
</evidence>
<accession>A0A1C6V0G6</accession>
<feature type="active site" description="Charge relay system" evidence="5 6">
    <location>
        <position position="258"/>
    </location>
</feature>
<name>A0A1C6V0G6_9ACTN</name>
<dbReference type="PROSITE" id="PS00137">
    <property type="entry name" value="SUBTILASE_HIS"/>
    <property type="match status" value="1"/>
</dbReference>
<dbReference type="STRING" id="47855.GA0070606_3148"/>
<dbReference type="GO" id="GO:0004252">
    <property type="term" value="F:serine-type endopeptidase activity"/>
    <property type="evidence" value="ECO:0007669"/>
    <property type="project" value="UniProtKB-UniRule"/>
</dbReference>
<dbReference type="PANTHER" id="PTHR43806:SF11">
    <property type="entry name" value="CEREVISIN-RELATED"/>
    <property type="match status" value="1"/>
</dbReference>
<dbReference type="InterPro" id="IPR050131">
    <property type="entry name" value="Peptidase_S8_subtilisin-like"/>
</dbReference>
<evidence type="ECO:0000313" key="10">
    <source>
        <dbReference type="EMBL" id="SCL59707.1"/>
    </source>
</evidence>
<evidence type="ECO:0000256" key="7">
    <source>
        <dbReference type="RuleBase" id="RU003355"/>
    </source>
</evidence>
<organism evidence="10 11">
    <name type="scientific">Micromonospora citrea</name>
    <dbReference type="NCBI Taxonomy" id="47855"/>
    <lineage>
        <taxon>Bacteria</taxon>
        <taxon>Bacillati</taxon>
        <taxon>Actinomycetota</taxon>
        <taxon>Actinomycetes</taxon>
        <taxon>Micromonosporales</taxon>
        <taxon>Micromonosporaceae</taxon>
        <taxon>Micromonospora</taxon>
    </lineage>
</organism>
<evidence type="ECO:0000256" key="8">
    <source>
        <dbReference type="SAM" id="SignalP"/>
    </source>
</evidence>
<dbReference type="Gene3D" id="2.60.40.10">
    <property type="entry name" value="Immunoglobulins"/>
    <property type="match status" value="1"/>
</dbReference>
<dbReference type="Gene3D" id="3.40.50.200">
    <property type="entry name" value="Peptidase S8/S53 domain"/>
    <property type="match status" value="1"/>
</dbReference>
<dbReference type="PRINTS" id="PR00723">
    <property type="entry name" value="SUBTILISIN"/>
</dbReference>
<evidence type="ECO:0000256" key="6">
    <source>
        <dbReference type="PROSITE-ProRule" id="PRU01240"/>
    </source>
</evidence>
<evidence type="ECO:0000256" key="2">
    <source>
        <dbReference type="ARBA" id="ARBA00022670"/>
    </source>
</evidence>
<proteinExistence type="inferred from homology"/>
<dbReference type="InterPro" id="IPR036852">
    <property type="entry name" value="Peptidase_S8/S53_dom_sf"/>
</dbReference>
<sequence>MRFRTRLSGGLAVVALGLPLSLVAQPAAATSSPVARMSPAGDVRVVTLVTGDKVTVAGGRVTVEPGRGRDKMRFVTQSAGGRQRVIPADALPLVSSGRLDPRLFEVTTLVEFGYDDRRKDLPLIVGHGGASAASARGAVKAADARVARELPGARGFAVRSARNGDLWAEITQARAGKRALVPGVSKVWLDGVRKPLLAESVPQVGAPAAWQAGYDGSGVTVAVLDTGVDVAHPDLSGRVAASANFTDGFEDDRDHAGHGTHVASTIAGTGAASGGRYRGVAPGARLLNGKVCVEFGCSESWILAGMQWAAEQGADVVNMSLGGSDAPGLDPVEEAVERLTAQYGTLFVAAAGNDGADASVNSPASADAALAVGAVNKADGLAEFSNRGPRAGDAAVKPDITAPGVDITAARSGGGATQPYVAMSGTSMSTPHVAGAAAILAQRHPAWPPARLKAALMGSARPNPALSVFAQGAGRLDIGRALDTTVTVDPPSVNFGRQAWPHHDATPVTETISLHNHGSAAVTLSLKVKAVAPDGNPAPAGMFSASATSVTVAAGGSANVTVTADVRANNLDGRYGGQLVAEQGDTVITVPIGLEREPESYDLTLVHTNRNGQAADSYSTTIWRTDTSDEASVYGADGSVTLRLPKASYVITSTVDDVSGGDPAASTTTLLAHPRLELSGDRTVMVDARRGGPVSLTVPRADAVGQFMAVAAEFRTGVGIVGSGVFGAQVGGVFAGQLGPDQVVDGFETSIQAMWATPGPDGSSFNSPHVYRGAWYVPGRMANGLERRVTERDLATVRSSYARQSAVTRGNKTVFPVSATRPGAGGLAFNIPFDLPFTNTEYYTGEGVRWIGDHHEQAHDAEGFPVVTGRSQSLPLHYEPGRTYVEEWNRGVFGPAFGQPRHGVPDEFVTRLGDTVTVAPALYSDGDGRSGWDDTADIRIALFRDGVRIGEADAPRGKTVFQVPEAEAAYRLEVRSQRGADNLSTRIDAAWTFRSGRVAGDVPVRLPLLSATFNPRLDEHNRAPSGAVAVPVVVGAQPGSDAGNVERVTVAVSFDDGRTWRTVPVLSTGGKRTAMIVNPGGAGFASLRVKLSDGRGNAAEHTIIRGYRFGSGEAAARRH</sequence>
<dbReference type="InterPro" id="IPR022398">
    <property type="entry name" value="Peptidase_S8_His-AS"/>
</dbReference>
<dbReference type="Pfam" id="PF00082">
    <property type="entry name" value="Peptidase_S8"/>
    <property type="match status" value="1"/>
</dbReference>
<dbReference type="AlphaFoldDB" id="A0A1C6V0G6"/>
<keyword evidence="2 6" id="KW-0645">Protease</keyword>
<evidence type="ECO:0000259" key="9">
    <source>
        <dbReference type="Pfam" id="PF00082"/>
    </source>
</evidence>
<evidence type="ECO:0000256" key="4">
    <source>
        <dbReference type="ARBA" id="ARBA00022825"/>
    </source>
</evidence>
<dbReference type="PROSITE" id="PS00138">
    <property type="entry name" value="SUBTILASE_SER"/>
    <property type="match status" value="1"/>
</dbReference>
<dbReference type="GO" id="GO:0005975">
    <property type="term" value="P:carbohydrate metabolic process"/>
    <property type="evidence" value="ECO:0007669"/>
    <property type="project" value="UniProtKB-ARBA"/>
</dbReference>
<keyword evidence="4 6" id="KW-0720">Serine protease</keyword>
<feature type="active site" description="Charge relay system" evidence="5 6">
    <location>
        <position position="225"/>
    </location>
</feature>
<dbReference type="SUPFAM" id="SSF52743">
    <property type="entry name" value="Subtilisin-like"/>
    <property type="match status" value="1"/>
</dbReference>